<name>A0A8S5RMB5_9VIRU</name>
<proteinExistence type="predicted"/>
<organism evidence="1">
    <name type="scientific">virus sp. ctEfN2</name>
    <dbReference type="NCBI Taxonomy" id="2825810"/>
    <lineage>
        <taxon>Viruses</taxon>
    </lineage>
</organism>
<evidence type="ECO:0000313" key="1">
    <source>
        <dbReference type="EMBL" id="DAE32512.1"/>
    </source>
</evidence>
<accession>A0A8S5RMB5</accession>
<sequence>MPRRRYAARIRQQKPPGLSLRGFLKNSCELDVILLIFAFQYGSTLNNVKFYNTFYIPIWDY</sequence>
<dbReference type="EMBL" id="BK059123">
    <property type="protein sequence ID" value="DAE32512.1"/>
    <property type="molecule type" value="Genomic_DNA"/>
</dbReference>
<protein>
    <submittedName>
        <fullName evidence="1">Uncharacterized protein</fullName>
    </submittedName>
</protein>
<reference evidence="1" key="1">
    <citation type="journal article" date="2021" name="Proc. Natl. Acad. Sci. U.S.A.">
        <title>A Catalog of Tens of Thousands of Viruses from Human Metagenomes Reveals Hidden Associations with Chronic Diseases.</title>
        <authorList>
            <person name="Tisza M.J."/>
            <person name="Buck C.B."/>
        </authorList>
    </citation>
    <scope>NUCLEOTIDE SEQUENCE</scope>
    <source>
        <strain evidence="1">CtEfN2</strain>
    </source>
</reference>